<evidence type="ECO:0000313" key="2">
    <source>
        <dbReference type="Proteomes" id="UP000001745"/>
    </source>
</evidence>
<proteinExistence type="predicted"/>
<dbReference type="GeneID" id="8108865"/>
<dbReference type="PANTHER" id="PTHR39596">
    <property type="match status" value="1"/>
</dbReference>
<gene>
    <name evidence="1" type="ORF">TSTA_020550</name>
</gene>
<dbReference type="PhylomeDB" id="B8MFK8"/>
<dbReference type="EMBL" id="EQ962656">
    <property type="protein sequence ID" value="EED16998.1"/>
    <property type="molecule type" value="Genomic_DNA"/>
</dbReference>
<reference evidence="2" key="1">
    <citation type="journal article" date="2015" name="Genome Announc.">
        <title>Genome sequence of the AIDS-associated pathogen Penicillium marneffei (ATCC18224) and its near taxonomic relative Talaromyces stipitatus (ATCC10500).</title>
        <authorList>
            <person name="Nierman W.C."/>
            <person name="Fedorova-Abrams N.D."/>
            <person name="Andrianopoulos A."/>
        </authorList>
    </citation>
    <scope>NUCLEOTIDE SEQUENCE [LARGE SCALE GENOMIC DNA]</scope>
    <source>
        <strain evidence="2">ATCC 10500 / CBS 375.48 / QM 6759 / NRRL 1006</strain>
    </source>
</reference>
<dbReference type="PANTHER" id="PTHR39596:SF3">
    <property type="entry name" value="HETEROKARYON INCOMPATIBILITY DOMAIN-CONTAINING PROTEIN"/>
    <property type="match status" value="1"/>
</dbReference>
<sequence>MEHLPLLEGIKPLIIVPYEAPEKDWYDGGGFLDYPQRSGWAEEQLRGGDDTTKEDYLDANVFYTKGNDIKLFFGLAIGFFKIGGVHVKTEDFLVDANVDGVDPDMPKMINTSKLSQLLTEWKANVETKDRFCVPGYENESLLKQEKSRPWPVRDDVSTAMIGLTFSLWKAAMCEVPHLHGRSELLWKRLQQKWCIDDVTTTFKELDIDGHYYLAASPGLANAIGRIIEKDAIPIALWVKGLRTLWSVDYHLTGKRKPDYVAISHIWTDGKGNPSTSPILAIISRLYQSNWIKRLWTHQEGFLSDLNYPSEDSNSDWHSKVYILFSDKSVELDDLYQQFSAYQKRQERLEMLYGPITDAVSQRKTSQLADEIVCLATIIDIDVKPFLDLPDKTNKDLAQERMALFLKTLHTFEMHFVFNNYATGEKGYKWAPRSSLSFRTAELYYGEDERTADLQIVNGKGGLLVQYPGFLIQFDSGRPPFGTNERGCVISYR</sequence>
<dbReference type="InParanoid" id="B8MFK8"/>
<dbReference type="HOGENOM" id="CLU_009388_4_0_1"/>
<dbReference type="RefSeq" id="XP_002484232.1">
    <property type="nucleotide sequence ID" value="XM_002484187.1"/>
</dbReference>
<evidence type="ECO:0000313" key="1">
    <source>
        <dbReference type="EMBL" id="EED16998.1"/>
    </source>
</evidence>
<dbReference type="VEuPathDB" id="FungiDB:TSTA_020550"/>
<evidence type="ECO:0008006" key="3">
    <source>
        <dbReference type="Google" id="ProtNLM"/>
    </source>
</evidence>
<dbReference type="STRING" id="441959.B8MFK8"/>
<protein>
    <recommendedName>
        <fullName evidence="3">Heterokaryon incompatibility domain-containing protein</fullName>
    </recommendedName>
</protein>
<dbReference type="AlphaFoldDB" id="B8MFK8"/>
<dbReference type="OrthoDB" id="2426273at2759"/>
<keyword evidence="2" id="KW-1185">Reference proteome</keyword>
<dbReference type="Proteomes" id="UP000001745">
    <property type="component" value="Unassembled WGS sequence"/>
</dbReference>
<dbReference type="eggNOG" id="ENOG502S16F">
    <property type="taxonomic scope" value="Eukaryota"/>
</dbReference>
<name>B8MFK8_TALSN</name>
<organism evidence="1 2">
    <name type="scientific">Talaromyces stipitatus (strain ATCC 10500 / CBS 375.48 / QM 6759 / NRRL 1006)</name>
    <name type="common">Penicillium stipitatum</name>
    <dbReference type="NCBI Taxonomy" id="441959"/>
    <lineage>
        <taxon>Eukaryota</taxon>
        <taxon>Fungi</taxon>
        <taxon>Dikarya</taxon>
        <taxon>Ascomycota</taxon>
        <taxon>Pezizomycotina</taxon>
        <taxon>Eurotiomycetes</taxon>
        <taxon>Eurotiomycetidae</taxon>
        <taxon>Eurotiales</taxon>
        <taxon>Trichocomaceae</taxon>
        <taxon>Talaromyces</taxon>
        <taxon>Talaromyces sect. Talaromyces</taxon>
    </lineage>
</organism>
<accession>B8MFK8</accession>